<protein>
    <submittedName>
        <fullName evidence="2">Uncharacterized protein</fullName>
    </submittedName>
</protein>
<dbReference type="EMBL" id="LGLK01000057">
    <property type="protein sequence ID" value="KPC17399.1"/>
    <property type="molecule type" value="Genomic_DNA"/>
</dbReference>
<dbReference type="Proteomes" id="UP000037943">
    <property type="component" value="Unassembled WGS sequence"/>
</dbReference>
<keyword evidence="3" id="KW-1185">Reference proteome</keyword>
<reference evidence="2 3" key="1">
    <citation type="submission" date="2015-10" db="EMBL/GenBank/DDBJ databases">
        <title>Comparative genomics and high-throughput reverse genetic screens identify a new phytobacterial MAMP and an Arabidopsis receptor required for immune elicitation.</title>
        <authorList>
            <person name="Mott G.A."/>
            <person name="Thakur S."/>
            <person name="Wang P.W."/>
            <person name="Desveaux D."/>
            <person name="Guttman D.S."/>
        </authorList>
    </citation>
    <scope>NUCLEOTIDE SEQUENCE [LARGE SCALE GENOMIC DNA]</scope>
    <source>
        <strain evidence="2 3">107</strain>
    </source>
</reference>
<feature type="compositionally biased region" description="Polar residues" evidence="1">
    <location>
        <begin position="67"/>
        <end position="78"/>
    </location>
</feature>
<comment type="caution">
    <text evidence="2">The sequence shown here is derived from an EMBL/GenBank/DDBJ whole genome shotgun (WGS) entry which is preliminary data.</text>
</comment>
<accession>A0ABR5KSN2</accession>
<gene>
    <name evidence="2" type="ORF">AC499_0601</name>
</gene>
<sequence length="88" mass="9347">MAVPEFNASDSLAEMPPKTNWVRTAQMDLKAAGIEVQQGVDMRESDMNRVRASIQAAISKMAASIEDMQNGSDGSSHQPKGLGDLGLG</sequence>
<evidence type="ECO:0000313" key="2">
    <source>
        <dbReference type="EMBL" id="KPC17399.1"/>
    </source>
</evidence>
<proteinExistence type="predicted"/>
<name>A0ABR5KSN2_PSEAV</name>
<feature type="region of interest" description="Disordered" evidence="1">
    <location>
        <begin position="65"/>
        <end position="88"/>
    </location>
</feature>
<organism evidence="2 3">
    <name type="scientific">Pseudomonas amygdali pv. lachrymans</name>
    <name type="common">Pseudomonas syringae pv. lachrymans</name>
    <dbReference type="NCBI Taxonomy" id="53707"/>
    <lineage>
        <taxon>Bacteria</taxon>
        <taxon>Pseudomonadati</taxon>
        <taxon>Pseudomonadota</taxon>
        <taxon>Gammaproteobacteria</taxon>
        <taxon>Pseudomonadales</taxon>
        <taxon>Pseudomonadaceae</taxon>
        <taxon>Pseudomonas</taxon>
        <taxon>Pseudomonas amygdali</taxon>
    </lineage>
</organism>
<evidence type="ECO:0000256" key="1">
    <source>
        <dbReference type="SAM" id="MobiDB-lite"/>
    </source>
</evidence>
<evidence type="ECO:0000313" key="3">
    <source>
        <dbReference type="Proteomes" id="UP000037943"/>
    </source>
</evidence>